<feature type="coiled-coil region" evidence="1">
    <location>
        <begin position="34"/>
        <end position="61"/>
    </location>
</feature>
<reference evidence="3" key="1">
    <citation type="submission" date="2022-06" db="EMBL/GenBank/DDBJ databases">
        <title>Genome Sequence of Candolleomyces eurysporus.</title>
        <authorList>
            <person name="Buettner E."/>
        </authorList>
    </citation>
    <scope>NUCLEOTIDE SEQUENCE</scope>
    <source>
        <strain evidence="3">VTCC 930004</strain>
    </source>
</reference>
<keyword evidence="1" id="KW-0175">Coiled coil</keyword>
<evidence type="ECO:0000313" key="3">
    <source>
        <dbReference type="EMBL" id="KAJ2936741.1"/>
    </source>
</evidence>
<feature type="compositionally biased region" description="Acidic residues" evidence="2">
    <location>
        <begin position="153"/>
        <end position="164"/>
    </location>
</feature>
<accession>A0A9W8MN39</accession>
<dbReference type="Proteomes" id="UP001140091">
    <property type="component" value="Unassembled WGS sequence"/>
</dbReference>
<gene>
    <name evidence="3" type="ORF">H1R20_g342</name>
</gene>
<evidence type="ECO:0008006" key="5">
    <source>
        <dbReference type="Google" id="ProtNLM"/>
    </source>
</evidence>
<organism evidence="3 4">
    <name type="scientific">Candolleomyces eurysporus</name>
    <dbReference type="NCBI Taxonomy" id="2828524"/>
    <lineage>
        <taxon>Eukaryota</taxon>
        <taxon>Fungi</taxon>
        <taxon>Dikarya</taxon>
        <taxon>Basidiomycota</taxon>
        <taxon>Agaricomycotina</taxon>
        <taxon>Agaricomycetes</taxon>
        <taxon>Agaricomycetidae</taxon>
        <taxon>Agaricales</taxon>
        <taxon>Agaricineae</taxon>
        <taxon>Psathyrellaceae</taxon>
        <taxon>Candolleomyces</taxon>
    </lineage>
</organism>
<proteinExistence type="predicted"/>
<dbReference type="OrthoDB" id="2269034at2759"/>
<sequence>MDPVITSLLQTNDAASPSDATQIRELWKEDIVLLAAVEQELAALKQKRRALQASIRNYRTVLAPIRLLSTDILQYIFLLTLPDDRNPAMSSKESPLLLSQVCSTWRQAALTAPRLWSRLHIPLIRKSAKRPSRNLRAPLGGIATVVHNQQQQNDEEEEEEEEEEKHDNDPSNSEYDRYVRKMNSVMSNRRKMVEQWLMRAGITDLSISMVEATPSFSSTTFSFLLNGQKWTRHSMDIVNILVKYSSQLAALDLDIPAGVAEPILGLPPSKVPRLRSLIFRNFEYYVVAQAKASSKHPIVGAPNIRSLKVPISAPVIDVTGVRWGNLINLDLTILPGSWDQDPKLLRGFSPAAKILSFSVFTSRTHGVFRDRT</sequence>
<name>A0A9W8MN39_9AGAR</name>
<dbReference type="EMBL" id="JANBPK010000020">
    <property type="protein sequence ID" value="KAJ2936741.1"/>
    <property type="molecule type" value="Genomic_DNA"/>
</dbReference>
<feature type="compositionally biased region" description="Basic and acidic residues" evidence="2">
    <location>
        <begin position="165"/>
        <end position="176"/>
    </location>
</feature>
<comment type="caution">
    <text evidence="3">The sequence shown here is derived from an EMBL/GenBank/DDBJ whole genome shotgun (WGS) entry which is preliminary data.</text>
</comment>
<evidence type="ECO:0000313" key="4">
    <source>
        <dbReference type="Proteomes" id="UP001140091"/>
    </source>
</evidence>
<feature type="non-terminal residue" evidence="3">
    <location>
        <position position="372"/>
    </location>
</feature>
<evidence type="ECO:0000256" key="2">
    <source>
        <dbReference type="SAM" id="MobiDB-lite"/>
    </source>
</evidence>
<feature type="region of interest" description="Disordered" evidence="2">
    <location>
        <begin position="141"/>
        <end position="176"/>
    </location>
</feature>
<protein>
    <recommendedName>
        <fullName evidence="5">F-box domain-containing protein</fullName>
    </recommendedName>
</protein>
<evidence type="ECO:0000256" key="1">
    <source>
        <dbReference type="SAM" id="Coils"/>
    </source>
</evidence>
<dbReference type="AlphaFoldDB" id="A0A9W8MN39"/>
<keyword evidence="4" id="KW-1185">Reference proteome</keyword>